<evidence type="ECO:0000313" key="5">
    <source>
        <dbReference type="Proteomes" id="UP000019335"/>
    </source>
</evidence>
<keyword evidence="5" id="KW-1185">Reference proteome</keyword>
<gene>
    <name evidence="4" type="ORF">Naga_102378g1</name>
</gene>
<comment type="caution">
    <text evidence="4">The sequence shown here is derived from an EMBL/GenBank/DDBJ whole genome shotgun (WGS) entry which is preliminary data.</text>
</comment>
<dbReference type="PANTHER" id="PTHR19229:SF36">
    <property type="entry name" value="ATP-BINDING CASSETTE SUB-FAMILY A MEMBER 2"/>
    <property type="match status" value="1"/>
</dbReference>
<proteinExistence type="predicted"/>
<feature type="region of interest" description="Disordered" evidence="3">
    <location>
        <begin position="194"/>
        <end position="221"/>
    </location>
</feature>
<keyword evidence="2" id="KW-0677">Repeat</keyword>
<dbReference type="EMBL" id="AZIL01000695">
    <property type="protein sequence ID" value="EWM26293.1"/>
    <property type="molecule type" value="Genomic_DNA"/>
</dbReference>
<dbReference type="GO" id="GO:0140359">
    <property type="term" value="F:ABC-type transporter activity"/>
    <property type="evidence" value="ECO:0007669"/>
    <property type="project" value="InterPro"/>
</dbReference>
<reference evidence="4 5" key="1">
    <citation type="journal article" date="2014" name="Mol. Plant">
        <title>Chromosome Scale Genome Assembly and Transcriptome Profiling of Nannochloropsis gaditana in Nitrogen Depletion.</title>
        <authorList>
            <person name="Corteggiani Carpinelli E."/>
            <person name="Telatin A."/>
            <person name="Vitulo N."/>
            <person name="Forcato C."/>
            <person name="D'Angelo M."/>
            <person name="Schiavon R."/>
            <person name="Vezzi A."/>
            <person name="Giacometti G.M."/>
            <person name="Morosinotto T."/>
            <person name="Valle G."/>
        </authorList>
    </citation>
    <scope>NUCLEOTIDE SEQUENCE [LARGE SCALE GENOMIC DNA]</scope>
    <source>
        <strain evidence="4 5">B-31</strain>
    </source>
</reference>
<sequence>MAMIGSPQIVILDEPSSGMDAVARRFMWKVISDITTKRGECCVILTTHSMEECEALCTRIGIMVGGRFRCMGSAQHLKSRYGMGYQLEISVALPRGEIVPASDDEDSGDETEGKRMVLPADDTFLARLEGAAARLSTQRFTMPQLEIALAAIDKAAWLEVISPTGTGADVWQTVTASGSIEYFEVYNGQLPRCRPARAPRHQGSLRDSVQGHKYRGGSQAL</sequence>
<organism evidence="4 5">
    <name type="scientific">Nannochloropsis gaditana</name>
    <dbReference type="NCBI Taxonomy" id="72520"/>
    <lineage>
        <taxon>Eukaryota</taxon>
        <taxon>Sar</taxon>
        <taxon>Stramenopiles</taxon>
        <taxon>Ochrophyta</taxon>
        <taxon>Eustigmatophyceae</taxon>
        <taxon>Eustigmatales</taxon>
        <taxon>Monodopsidaceae</taxon>
        <taxon>Nannochloropsis</taxon>
    </lineage>
</organism>
<dbReference type="Proteomes" id="UP000019335">
    <property type="component" value="Chromosome 9"/>
</dbReference>
<dbReference type="AlphaFoldDB" id="W7TRY4"/>
<dbReference type="SUPFAM" id="SSF52540">
    <property type="entry name" value="P-loop containing nucleoside triphosphate hydrolases"/>
    <property type="match status" value="1"/>
</dbReference>
<name>W7TRY4_9STRA</name>
<dbReference type="GO" id="GO:0016020">
    <property type="term" value="C:membrane"/>
    <property type="evidence" value="ECO:0007669"/>
    <property type="project" value="InterPro"/>
</dbReference>
<dbReference type="GO" id="GO:0005524">
    <property type="term" value="F:ATP binding"/>
    <property type="evidence" value="ECO:0007669"/>
    <property type="project" value="UniProtKB-KW"/>
</dbReference>
<keyword evidence="4" id="KW-0547">Nucleotide-binding</keyword>
<evidence type="ECO:0000256" key="2">
    <source>
        <dbReference type="ARBA" id="ARBA00022737"/>
    </source>
</evidence>
<dbReference type="InterPro" id="IPR026082">
    <property type="entry name" value="ABCA"/>
</dbReference>
<keyword evidence="4" id="KW-0067">ATP-binding</keyword>
<dbReference type="OrthoDB" id="89590at2759"/>
<dbReference type="GO" id="GO:0005319">
    <property type="term" value="F:lipid transporter activity"/>
    <property type="evidence" value="ECO:0007669"/>
    <property type="project" value="TreeGrafter"/>
</dbReference>
<dbReference type="Gene3D" id="3.40.50.300">
    <property type="entry name" value="P-loop containing nucleotide triphosphate hydrolases"/>
    <property type="match status" value="1"/>
</dbReference>
<dbReference type="InterPro" id="IPR027417">
    <property type="entry name" value="P-loop_NTPase"/>
</dbReference>
<evidence type="ECO:0000313" key="4">
    <source>
        <dbReference type="EMBL" id="EWM26293.1"/>
    </source>
</evidence>
<accession>W7TRY4</accession>
<dbReference type="PANTHER" id="PTHR19229">
    <property type="entry name" value="ATP-BINDING CASSETTE TRANSPORTER SUBFAMILY A ABCA"/>
    <property type="match status" value="1"/>
</dbReference>
<keyword evidence="1" id="KW-0813">Transport</keyword>
<protein>
    <submittedName>
        <fullName evidence="4">Atp-binding cassette superfamily</fullName>
    </submittedName>
</protein>
<evidence type="ECO:0000256" key="1">
    <source>
        <dbReference type="ARBA" id="ARBA00022448"/>
    </source>
</evidence>
<evidence type="ECO:0000256" key="3">
    <source>
        <dbReference type="SAM" id="MobiDB-lite"/>
    </source>
</evidence>